<dbReference type="InterPro" id="IPR013154">
    <property type="entry name" value="ADH-like_N"/>
</dbReference>
<dbReference type="InterPro" id="IPR011032">
    <property type="entry name" value="GroES-like_sf"/>
</dbReference>
<organism evidence="2 3">
    <name type="scientific">Rhypophila decipiens</name>
    <dbReference type="NCBI Taxonomy" id="261697"/>
    <lineage>
        <taxon>Eukaryota</taxon>
        <taxon>Fungi</taxon>
        <taxon>Dikarya</taxon>
        <taxon>Ascomycota</taxon>
        <taxon>Pezizomycotina</taxon>
        <taxon>Sordariomycetes</taxon>
        <taxon>Sordariomycetidae</taxon>
        <taxon>Sordariales</taxon>
        <taxon>Naviculisporaceae</taxon>
        <taxon>Rhypophila</taxon>
    </lineage>
</organism>
<protein>
    <submittedName>
        <fullName evidence="2">NAD(P)-binding protein</fullName>
    </submittedName>
</protein>
<dbReference type="Gene3D" id="3.40.50.720">
    <property type="entry name" value="NAD(P)-binding Rossmann-like Domain"/>
    <property type="match status" value="1"/>
</dbReference>
<reference evidence="2" key="1">
    <citation type="journal article" date="2023" name="Mol. Phylogenet. Evol.">
        <title>Genome-scale phylogeny and comparative genomics of the fungal order Sordariales.</title>
        <authorList>
            <person name="Hensen N."/>
            <person name="Bonometti L."/>
            <person name="Westerberg I."/>
            <person name="Brannstrom I.O."/>
            <person name="Guillou S."/>
            <person name="Cros-Aarteil S."/>
            <person name="Calhoun S."/>
            <person name="Haridas S."/>
            <person name="Kuo A."/>
            <person name="Mondo S."/>
            <person name="Pangilinan J."/>
            <person name="Riley R."/>
            <person name="LaButti K."/>
            <person name="Andreopoulos B."/>
            <person name="Lipzen A."/>
            <person name="Chen C."/>
            <person name="Yan M."/>
            <person name="Daum C."/>
            <person name="Ng V."/>
            <person name="Clum A."/>
            <person name="Steindorff A."/>
            <person name="Ohm R.A."/>
            <person name="Martin F."/>
            <person name="Silar P."/>
            <person name="Natvig D.O."/>
            <person name="Lalanne C."/>
            <person name="Gautier V."/>
            <person name="Ament-Velasquez S.L."/>
            <person name="Kruys A."/>
            <person name="Hutchinson M.I."/>
            <person name="Powell A.J."/>
            <person name="Barry K."/>
            <person name="Miller A.N."/>
            <person name="Grigoriev I.V."/>
            <person name="Debuchy R."/>
            <person name="Gladieux P."/>
            <person name="Hiltunen Thoren M."/>
            <person name="Johannesson H."/>
        </authorList>
    </citation>
    <scope>NUCLEOTIDE SEQUENCE</scope>
    <source>
        <strain evidence="2">PSN293</strain>
    </source>
</reference>
<dbReference type="InterPro" id="IPR020843">
    <property type="entry name" value="ER"/>
</dbReference>
<dbReference type="GO" id="GO:0016491">
    <property type="term" value="F:oxidoreductase activity"/>
    <property type="evidence" value="ECO:0007669"/>
    <property type="project" value="InterPro"/>
</dbReference>
<dbReference type="PANTHER" id="PTHR11695:SF294">
    <property type="entry name" value="RETICULON-4-INTERACTING PROTEIN 1, MITOCHONDRIAL"/>
    <property type="match status" value="1"/>
</dbReference>
<proteinExistence type="predicted"/>
<name>A0AAN6Y3T3_9PEZI</name>
<evidence type="ECO:0000313" key="3">
    <source>
        <dbReference type="Proteomes" id="UP001301769"/>
    </source>
</evidence>
<dbReference type="PANTHER" id="PTHR11695">
    <property type="entry name" value="ALCOHOL DEHYDROGENASE RELATED"/>
    <property type="match status" value="1"/>
</dbReference>
<accession>A0AAN6Y3T3</accession>
<sequence>MTTLPSKMKGWTVTSNGEPKKALTLKHDLPVPKPPPTGSDILVKILYAAINPVDLHFMNVLPSWLPIRYHPTPGFDFSGEIVAVGPSVKDSHPELKIGEKVCGAMATKQVTFGKGALVEYVTVPAEMVSLVPRETSGGLSLEQAAGLAGIAGQTASFMAEQGRVEKGWRVVVIGASGGVGSLLVQILKSKGAVVYAICSEGNKTLVEGLGVDEVIPYDTHAPVEKYLEEKFKDQQLDLIFDCAGNEVIYTNSPKYLKQGGRFLTIVGGRSQGIVPFILYKMRPVILGGTPRPFELLALMPGGALARKAVEYANEGAIKEAPVDSEYAMEDAVKAYEKLAGKHAKGKIVIKVGA</sequence>
<dbReference type="Pfam" id="PF08240">
    <property type="entry name" value="ADH_N"/>
    <property type="match status" value="1"/>
</dbReference>
<keyword evidence="3" id="KW-1185">Reference proteome</keyword>
<dbReference type="SMART" id="SM00829">
    <property type="entry name" value="PKS_ER"/>
    <property type="match status" value="1"/>
</dbReference>
<reference evidence="2" key="2">
    <citation type="submission" date="2023-05" db="EMBL/GenBank/DDBJ databases">
        <authorList>
            <consortium name="Lawrence Berkeley National Laboratory"/>
            <person name="Steindorff A."/>
            <person name="Hensen N."/>
            <person name="Bonometti L."/>
            <person name="Westerberg I."/>
            <person name="Brannstrom I.O."/>
            <person name="Guillou S."/>
            <person name="Cros-Aarteil S."/>
            <person name="Calhoun S."/>
            <person name="Haridas S."/>
            <person name="Kuo A."/>
            <person name="Mondo S."/>
            <person name="Pangilinan J."/>
            <person name="Riley R."/>
            <person name="Labutti K."/>
            <person name="Andreopoulos B."/>
            <person name="Lipzen A."/>
            <person name="Chen C."/>
            <person name="Yanf M."/>
            <person name="Daum C."/>
            <person name="Ng V."/>
            <person name="Clum A."/>
            <person name="Ohm R."/>
            <person name="Martin F."/>
            <person name="Silar P."/>
            <person name="Natvig D."/>
            <person name="Lalanne C."/>
            <person name="Gautier V."/>
            <person name="Ament-Velasquez S.L."/>
            <person name="Kruys A."/>
            <person name="Hutchinson M.I."/>
            <person name="Powell A.J."/>
            <person name="Barry K."/>
            <person name="Miller A.N."/>
            <person name="Grigoriev I.V."/>
            <person name="Debuchy R."/>
            <person name="Gladieux P."/>
            <person name="Thoren M.H."/>
            <person name="Johannesson H."/>
        </authorList>
    </citation>
    <scope>NUCLEOTIDE SEQUENCE</scope>
    <source>
        <strain evidence="2">PSN293</strain>
    </source>
</reference>
<dbReference type="InterPro" id="IPR050700">
    <property type="entry name" value="YIM1/Zinc_Alcohol_DH_Fams"/>
</dbReference>
<dbReference type="AlphaFoldDB" id="A0AAN6Y3T3"/>
<evidence type="ECO:0000313" key="2">
    <source>
        <dbReference type="EMBL" id="KAK4210856.1"/>
    </source>
</evidence>
<dbReference type="CDD" id="cd08267">
    <property type="entry name" value="MDR1"/>
    <property type="match status" value="1"/>
</dbReference>
<gene>
    <name evidence="2" type="ORF">QBC37DRAFT_428128</name>
</gene>
<evidence type="ECO:0000259" key="1">
    <source>
        <dbReference type="SMART" id="SM00829"/>
    </source>
</evidence>
<dbReference type="SUPFAM" id="SSF50129">
    <property type="entry name" value="GroES-like"/>
    <property type="match status" value="1"/>
</dbReference>
<feature type="domain" description="Enoyl reductase (ER)" evidence="1">
    <location>
        <begin position="22"/>
        <end position="349"/>
    </location>
</feature>
<dbReference type="Gene3D" id="3.90.180.10">
    <property type="entry name" value="Medium-chain alcohol dehydrogenases, catalytic domain"/>
    <property type="match status" value="1"/>
</dbReference>
<dbReference type="EMBL" id="MU858164">
    <property type="protein sequence ID" value="KAK4210856.1"/>
    <property type="molecule type" value="Genomic_DNA"/>
</dbReference>
<dbReference type="GO" id="GO:0005739">
    <property type="term" value="C:mitochondrion"/>
    <property type="evidence" value="ECO:0007669"/>
    <property type="project" value="TreeGrafter"/>
</dbReference>
<dbReference type="SUPFAM" id="SSF51735">
    <property type="entry name" value="NAD(P)-binding Rossmann-fold domains"/>
    <property type="match status" value="1"/>
</dbReference>
<dbReference type="Pfam" id="PF13602">
    <property type="entry name" value="ADH_zinc_N_2"/>
    <property type="match status" value="1"/>
</dbReference>
<dbReference type="Proteomes" id="UP001301769">
    <property type="component" value="Unassembled WGS sequence"/>
</dbReference>
<comment type="caution">
    <text evidence="2">The sequence shown here is derived from an EMBL/GenBank/DDBJ whole genome shotgun (WGS) entry which is preliminary data.</text>
</comment>
<dbReference type="InterPro" id="IPR036291">
    <property type="entry name" value="NAD(P)-bd_dom_sf"/>
</dbReference>